<evidence type="ECO:0000313" key="3">
    <source>
        <dbReference type="Proteomes" id="UP000318416"/>
    </source>
</evidence>
<dbReference type="EMBL" id="VIVR01000001">
    <property type="protein sequence ID" value="TWE18141.1"/>
    <property type="molecule type" value="Genomic_DNA"/>
</dbReference>
<evidence type="ECO:0000313" key="2">
    <source>
        <dbReference type="EMBL" id="TWE18141.1"/>
    </source>
</evidence>
<accession>A0A561ERA0</accession>
<keyword evidence="3" id="KW-1185">Reference proteome</keyword>
<dbReference type="OrthoDB" id="4247033at2"/>
<gene>
    <name evidence="2" type="ORF">FB465_3190</name>
</gene>
<evidence type="ECO:0000256" key="1">
    <source>
        <dbReference type="SAM" id="MobiDB-lite"/>
    </source>
</evidence>
<feature type="compositionally biased region" description="Acidic residues" evidence="1">
    <location>
        <begin position="9"/>
        <end position="34"/>
    </location>
</feature>
<protein>
    <submittedName>
        <fullName evidence="2">Uncharacterized protein</fullName>
    </submittedName>
</protein>
<name>A0A561ERA0_9ACTN</name>
<feature type="compositionally biased region" description="Basic and acidic residues" evidence="1">
    <location>
        <begin position="35"/>
        <end position="46"/>
    </location>
</feature>
<dbReference type="RefSeq" id="WP_145791263.1">
    <property type="nucleotide sequence ID" value="NZ_BAAABR010000029.1"/>
</dbReference>
<dbReference type="AlphaFoldDB" id="A0A561ERA0"/>
<dbReference type="Proteomes" id="UP000318416">
    <property type="component" value="Unassembled WGS sequence"/>
</dbReference>
<feature type="region of interest" description="Disordered" evidence="1">
    <location>
        <begin position="1"/>
        <end position="77"/>
    </location>
</feature>
<sequence>MRQNPENPEFPEDFDDFAEEESPVVVETEDEDREIENHPGDDYEQFRRRRALGSDDSNDADAAEQTRVVELDEDEYR</sequence>
<reference evidence="2 3" key="1">
    <citation type="submission" date="2019-06" db="EMBL/GenBank/DDBJ databases">
        <title>Sequencing the genomes of 1000 actinobacteria strains.</title>
        <authorList>
            <person name="Klenk H.-P."/>
        </authorList>
    </citation>
    <scope>NUCLEOTIDE SEQUENCE [LARGE SCALE GENOMIC DNA]</scope>
    <source>
        <strain evidence="2 3">DSM 41649</strain>
    </source>
</reference>
<proteinExistence type="predicted"/>
<comment type="caution">
    <text evidence="2">The sequence shown here is derived from an EMBL/GenBank/DDBJ whole genome shotgun (WGS) entry which is preliminary data.</text>
</comment>
<organism evidence="2 3">
    <name type="scientific">Kitasatospora atroaurantiaca</name>
    <dbReference type="NCBI Taxonomy" id="285545"/>
    <lineage>
        <taxon>Bacteria</taxon>
        <taxon>Bacillati</taxon>
        <taxon>Actinomycetota</taxon>
        <taxon>Actinomycetes</taxon>
        <taxon>Kitasatosporales</taxon>
        <taxon>Streptomycetaceae</taxon>
        <taxon>Kitasatospora</taxon>
    </lineage>
</organism>